<comment type="caution">
    <text evidence="2">The sequence shown here is derived from an EMBL/GenBank/DDBJ whole genome shotgun (WGS) entry which is preliminary data.</text>
</comment>
<dbReference type="Proteomes" id="UP000299102">
    <property type="component" value="Unassembled WGS sequence"/>
</dbReference>
<sequence>MLWSIWPQHKNGLVRPVRYRTLTECKREVTASAFLPVSESFRGPLPTPLPYFLLHHLATLSLILLSLYYISYFYPRGRQRPGDPMKFRVSMSGGDHVILYGGLRGPLPL</sequence>
<dbReference type="EMBL" id="BGZK01001577">
    <property type="protein sequence ID" value="GBP82658.1"/>
    <property type="molecule type" value="Genomic_DNA"/>
</dbReference>
<gene>
    <name evidence="2" type="ORF">EVAR_60105_1</name>
</gene>
<keyword evidence="1" id="KW-1133">Transmembrane helix</keyword>
<evidence type="ECO:0000313" key="3">
    <source>
        <dbReference type="Proteomes" id="UP000299102"/>
    </source>
</evidence>
<name>A0A4C1Z2W2_EUMVA</name>
<keyword evidence="3" id="KW-1185">Reference proteome</keyword>
<reference evidence="2 3" key="1">
    <citation type="journal article" date="2019" name="Commun. Biol.">
        <title>The bagworm genome reveals a unique fibroin gene that provides high tensile strength.</title>
        <authorList>
            <person name="Kono N."/>
            <person name="Nakamura H."/>
            <person name="Ohtoshi R."/>
            <person name="Tomita M."/>
            <person name="Numata K."/>
            <person name="Arakawa K."/>
        </authorList>
    </citation>
    <scope>NUCLEOTIDE SEQUENCE [LARGE SCALE GENOMIC DNA]</scope>
</reference>
<evidence type="ECO:0000256" key="1">
    <source>
        <dbReference type="SAM" id="Phobius"/>
    </source>
</evidence>
<dbReference type="AlphaFoldDB" id="A0A4C1Z2W2"/>
<evidence type="ECO:0000313" key="2">
    <source>
        <dbReference type="EMBL" id="GBP82658.1"/>
    </source>
</evidence>
<accession>A0A4C1Z2W2</accession>
<keyword evidence="1" id="KW-0472">Membrane</keyword>
<keyword evidence="1" id="KW-0812">Transmembrane</keyword>
<protein>
    <submittedName>
        <fullName evidence="2">Uncharacterized protein</fullName>
    </submittedName>
</protein>
<feature type="transmembrane region" description="Helical" evidence="1">
    <location>
        <begin position="49"/>
        <end position="70"/>
    </location>
</feature>
<proteinExistence type="predicted"/>
<organism evidence="2 3">
    <name type="scientific">Eumeta variegata</name>
    <name type="common">Bagworm moth</name>
    <name type="synonym">Eumeta japonica</name>
    <dbReference type="NCBI Taxonomy" id="151549"/>
    <lineage>
        <taxon>Eukaryota</taxon>
        <taxon>Metazoa</taxon>
        <taxon>Ecdysozoa</taxon>
        <taxon>Arthropoda</taxon>
        <taxon>Hexapoda</taxon>
        <taxon>Insecta</taxon>
        <taxon>Pterygota</taxon>
        <taxon>Neoptera</taxon>
        <taxon>Endopterygota</taxon>
        <taxon>Lepidoptera</taxon>
        <taxon>Glossata</taxon>
        <taxon>Ditrysia</taxon>
        <taxon>Tineoidea</taxon>
        <taxon>Psychidae</taxon>
        <taxon>Oiketicinae</taxon>
        <taxon>Eumeta</taxon>
    </lineage>
</organism>